<comment type="caution">
    <text evidence="3">The sequence shown here is derived from an EMBL/GenBank/DDBJ whole genome shotgun (WGS) entry which is preliminary data.</text>
</comment>
<protein>
    <recommendedName>
        <fullName evidence="2">DUF1648 domain-containing protein</fullName>
    </recommendedName>
</protein>
<accession>A0A0V8J1V7</accession>
<dbReference type="AlphaFoldDB" id="A0A0V8J1V7"/>
<proteinExistence type="predicted"/>
<feature type="transmembrane region" description="Helical" evidence="1">
    <location>
        <begin position="164"/>
        <end position="180"/>
    </location>
</feature>
<keyword evidence="1" id="KW-0472">Membrane</keyword>
<dbReference type="RefSeq" id="WP_061974437.1">
    <property type="nucleotide sequence ID" value="NZ_FMAV01000004.1"/>
</dbReference>
<feature type="domain" description="DUF1648" evidence="2">
    <location>
        <begin position="9"/>
        <end position="52"/>
    </location>
</feature>
<feature type="transmembrane region" description="Helical" evidence="1">
    <location>
        <begin position="84"/>
        <end position="108"/>
    </location>
</feature>
<gene>
    <name evidence="3" type="ORF">AS030_18505</name>
</gene>
<organism evidence="3 4">
    <name type="scientific">Fictibacillus enclensis</name>
    <dbReference type="NCBI Taxonomy" id="1017270"/>
    <lineage>
        <taxon>Bacteria</taxon>
        <taxon>Bacillati</taxon>
        <taxon>Bacillota</taxon>
        <taxon>Bacilli</taxon>
        <taxon>Bacillales</taxon>
        <taxon>Fictibacillaceae</taxon>
        <taxon>Fictibacillus</taxon>
    </lineage>
</organism>
<evidence type="ECO:0000313" key="3">
    <source>
        <dbReference type="EMBL" id="KSU80947.1"/>
    </source>
</evidence>
<reference evidence="3 4" key="1">
    <citation type="journal article" date="2014" name="Antonie Van Leeuwenhoek">
        <title>Fictibacillus enclensis sp. nov., isolated from marine sediment.</title>
        <authorList>
            <person name="Dastager S.G."/>
            <person name="Mawlankar R."/>
            <person name="Srinivasan K."/>
            <person name="Tang S.K."/>
            <person name="Lee J.C."/>
            <person name="Ramana V.V."/>
            <person name="Shouche Y.S."/>
        </authorList>
    </citation>
    <scope>NUCLEOTIDE SEQUENCE [LARGE SCALE GENOMIC DNA]</scope>
    <source>
        <strain evidence="3 4">NIO-1003</strain>
    </source>
</reference>
<name>A0A0V8J1V7_9BACL</name>
<dbReference type="PANTHER" id="PTHR37810:SF5">
    <property type="entry name" value="IMMUNITY PROTEIN SDPI"/>
    <property type="match status" value="1"/>
</dbReference>
<dbReference type="EMBL" id="LNQN01000006">
    <property type="protein sequence ID" value="KSU80947.1"/>
    <property type="molecule type" value="Genomic_DNA"/>
</dbReference>
<dbReference type="InterPro" id="IPR012867">
    <property type="entry name" value="DUF1648"/>
</dbReference>
<dbReference type="InterPro" id="IPR026272">
    <property type="entry name" value="SdpI"/>
</dbReference>
<dbReference type="InterPro" id="IPR025962">
    <property type="entry name" value="SdpI/YhfL"/>
</dbReference>
<dbReference type="Pfam" id="PF13630">
    <property type="entry name" value="SdpI"/>
    <property type="match status" value="1"/>
</dbReference>
<keyword evidence="4" id="KW-1185">Reference proteome</keyword>
<evidence type="ECO:0000259" key="2">
    <source>
        <dbReference type="Pfam" id="PF07853"/>
    </source>
</evidence>
<feature type="transmembrane region" description="Helical" evidence="1">
    <location>
        <begin position="42"/>
        <end position="63"/>
    </location>
</feature>
<dbReference type="OrthoDB" id="9808690at2"/>
<feature type="transmembrane region" description="Helical" evidence="1">
    <location>
        <begin position="5"/>
        <end position="22"/>
    </location>
</feature>
<feature type="transmembrane region" description="Helical" evidence="1">
    <location>
        <begin position="186"/>
        <end position="206"/>
    </location>
</feature>
<sequence length="216" mass="24775">MKKHVFPILIILAAAAIWLVFYSQLPSQLPIHWGPNGEVDGYAAKFSAMAMSLGLLIFVYLSLYSLPKIDPKRENYKKFSRSYFAINYCLMALFFVINLMIIGSGLGYSPSMKLIMPIILGCLFIILGNYMQQVKQNWFFGIKTPWTLSDEEVWKKTHRFSAKLFFATGIIIILSLLAPSEWRSYLIFPVIVVSSLLSIASSYYFFKKNQNYTNNL</sequence>
<dbReference type="PANTHER" id="PTHR37810">
    <property type="entry name" value="IMMUNITY PROTEIN SDPI"/>
    <property type="match status" value="1"/>
</dbReference>
<keyword evidence="1" id="KW-1133">Transmembrane helix</keyword>
<evidence type="ECO:0000313" key="4">
    <source>
        <dbReference type="Proteomes" id="UP000054099"/>
    </source>
</evidence>
<dbReference type="GO" id="GO:0009636">
    <property type="term" value="P:response to toxic substance"/>
    <property type="evidence" value="ECO:0007669"/>
    <property type="project" value="TreeGrafter"/>
</dbReference>
<feature type="transmembrane region" description="Helical" evidence="1">
    <location>
        <begin position="114"/>
        <end position="131"/>
    </location>
</feature>
<dbReference type="PIRSF" id="PIRSF038959">
    <property type="entry name" value="SdpI"/>
    <property type="match status" value="1"/>
</dbReference>
<dbReference type="Pfam" id="PF07853">
    <property type="entry name" value="DUF1648"/>
    <property type="match status" value="1"/>
</dbReference>
<dbReference type="Proteomes" id="UP000054099">
    <property type="component" value="Unassembled WGS sequence"/>
</dbReference>
<evidence type="ECO:0000256" key="1">
    <source>
        <dbReference type="SAM" id="Phobius"/>
    </source>
</evidence>
<keyword evidence="1" id="KW-0812">Transmembrane</keyword>